<comment type="caution">
    <text evidence="1">The sequence shown here is derived from an EMBL/GenBank/DDBJ whole genome shotgun (WGS) entry which is preliminary data.</text>
</comment>
<evidence type="ECO:0000313" key="2">
    <source>
        <dbReference type="EMBL" id="NSE16246.1"/>
    </source>
</evidence>
<accession>A0A938ZB32</accession>
<sequence length="417" mass="49775">MKYSQESSLETVYQEMLDSIYKAAKQKLICLLDQKWFFKGSVTYPDLHNINFELKYCGDEEEYFITGICGIRNGVSLSKIILKCDISNGIDSKYTKFEVEYDERKYLDDIEKNINAILKNNRSYKYFCEDYERYTRQNPFQYVRELIKSHSFEIEKEVDPGPDWMNYYYTGEYGEDSLKIYIDNSEFGYDDNEEPPFDYFCIDVGDRFQLSLYEVDSAPIRELFLLIERSNISIENFLIRTTAMHCIKQDHHLHRIRALVWLDNGKEIKEEEIDAGFCTECNQYFITEPEYEKLCQKGRICCRVITFSEYKKLHESGYHNWAETSLLRSYGYSVNAQDNLSDNERERILAFIIENKIMSVDDIINFLEWLVHRNPSENFYLARLKWNKDIEFLRKYKPIEGIVRIGNIYQKKVLTQI</sequence>
<proteinExistence type="predicted"/>
<reference evidence="2" key="2">
    <citation type="submission" date="2020-02" db="EMBL/GenBank/DDBJ databases">
        <authorList>
            <person name="Littmann E."/>
            <person name="Sorbara M."/>
        </authorList>
    </citation>
    <scope>NUCLEOTIDE SEQUENCE</scope>
    <source>
        <strain evidence="2">MSK.14.54</strain>
    </source>
</reference>
<keyword evidence="4" id="KW-1185">Reference proteome</keyword>
<evidence type="ECO:0000313" key="1">
    <source>
        <dbReference type="EMBL" id="MBN2954233.1"/>
    </source>
</evidence>
<dbReference type="Proteomes" id="UP000768180">
    <property type="component" value="Unassembled WGS sequence"/>
</dbReference>
<dbReference type="Proteomes" id="UP000737612">
    <property type="component" value="Unassembled WGS sequence"/>
</dbReference>
<dbReference type="EMBL" id="JAFHBD010000058">
    <property type="protein sequence ID" value="MBN2954233.1"/>
    <property type="molecule type" value="Genomic_DNA"/>
</dbReference>
<organism evidence="1 3">
    <name type="scientific">Fusicatenibacter saccharivorans</name>
    <dbReference type="NCBI Taxonomy" id="1150298"/>
    <lineage>
        <taxon>Bacteria</taxon>
        <taxon>Bacillati</taxon>
        <taxon>Bacillota</taxon>
        <taxon>Clostridia</taxon>
        <taxon>Lachnospirales</taxon>
        <taxon>Lachnospiraceae</taxon>
        <taxon>Fusicatenibacter</taxon>
    </lineage>
</organism>
<name>A0A938ZB32_9FIRM</name>
<dbReference type="EMBL" id="JAAITQ010000010">
    <property type="protein sequence ID" value="NSE16246.1"/>
    <property type="molecule type" value="Genomic_DNA"/>
</dbReference>
<dbReference type="AlphaFoldDB" id="A0A938ZB32"/>
<evidence type="ECO:0000313" key="4">
    <source>
        <dbReference type="Proteomes" id="UP000768180"/>
    </source>
</evidence>
<reference evidence="1" key="3">
    <citation type="submission" date="2021-02" db="EMBL/GenBank/DDBJ databases">
        <title>Metagenome-assembled genomes from human diarrheal sample B26.</title>
        <authorList>
            <person name="Ateba T.P."/>
            <person name="Alayande K.A."/>
            <person name="Mwanza M."/>
        </authorList>
    </citation>
    <scope>NUCLEOTIDE SEQUENCE</scope>
    <source>
        <strain evidence="1">06WH</strain>
    </source>
</reference>
<evidence type="ECO:0000313" key="3">
    <source>
        <dbReference type="Proteomes" id="UP000737612"/>
    </source>
</evidence>
<dbReference type="RefSeq" id="WP_173828986.1">
    <property type="nucleotide sequence ID" value="NZ_JAAINI010000037.1"/>
</dbReference>
<gene>
    <name evidence="2" type="ORF">G5B05_07445</name>
    <name evidence="1" type="ORF">JTJ23_11730</name>
</gene>
<reference evidence="2 4" key="1">
    <citation type="journal article" date="2020" name="Cell Host Microbe">
        <title>Functional and Genomic Variation between Human-Derived Isolates of Lachnospiraceae Reveals Inter- and Intra-Species Diversity.</title>
        <authorList>
            <person name="Sorbara M.T."/>
            <person name="Littmann E.R."/>
            <person name="Fontana E."/>
            <person name="Moody T.U."/>
            <person name="Kohout C.E."/>
            <person name="Gjonbalaj M."/>
            <person name="Eaton V."/>
            <person name="Seok R."/>
            <person name="Leiner I.M."/>
            <person name="Pamer E.G."/>
        </authorList>
    </citation>
    <scope>NUCLEOTIDE SEQUENCE [LARGE SCALE GENOMIC DNA]</scope>
    <source>
        <strain evidence="2 4">MSK.14.54</strain>
    </source>
</reference>
<protein>
    <submittedName>
        <fullName evidence="1">Uncharacterized protein</fullName>
    </submittedName>
</protein>